<accession>A0A3S5DPJ0</accession>
<dbReference type="KEGG" id="clap:NCTC11466_00935"/>
<organism evidence="1 2">
    <name type="scientific">Cedecea lapagei</name>
    <dbReference type="NCBI Taxonomy" id="158823"/>
    <lineage>
        <taxon>Bacteria</taxon>
        <taxon>Pseudomonadati</taxon>
        <taxon>Pseudomonadota</taxon>
        <taxon>Gammaproteobacteria</taxon>
        <taxon>Enterobacterales</taxon>
        <taxon>Enterobacteriaceae</taxon>
        <taxon>Cedecea</taxon>
    </lineage>
</organism>
<dbReference type="AlphaFoldDB" id="A0A3S5DPJ0"/>
<protein>
    <submittedName>
        <fullName evidence="1">Uncharacterized protein</fullName>
    </submittedName>
</protein>
<evidence type="ECO:0000313" key="2">
    <source>
        <dbReference type="Proteomes" id="UP000274122"/>
    </source>
</evidence>
<proteinExistence type="predicted"/>
<gene>
    <name evidence="1" type="ORF">NCTC11466_00935</name>
</gene>
<sequence>MANLAMVGGSSNVGWFVIRYTRKLVGGNWYIIG</sequence>
<dbReference type="EMBL" id="LR134201">
    <property type="protein sequence ID" value="VEB95799.1"/>
    <property type="molecule type" value="Genomic_DNA"/>
</dbReference>
<evidence type="ECO:0000313" key="1">
    <source>
        <dbReference type="EMBL" id="VEB95799.1"/>
    </source>
</evidence>
<dbReference type="Proteomes" id="UP000274122">
    <property type="component" value="Chromosome"/>
</dbReference>
<keyword evidence="2" id="KW-1185">Reference proteome</keyword>
<name>A0A3S5DPJ0_9ENTR</name>
<reference evidence="1 2" key="1">
    <citation type="submission" date="2018-12" db="EMBL/GenBank/DDBJ databases">
        <authorList>
            <consortium name="Pathogen Informatics"/>
        </authorList>
    </citation>
    <scope>NUCLEOTIDE SEQUENCE [LARGE SCALE GENOMIC DNA]</scope>
    <source>
        <strain evidence="1 2">NCTC11466</strain>
    </source>
</reference>